<name>A0ABX8MXK8_9PSED</name>
<dbReference type="Pfam" id="PF09498">
    <property type="entry name" value="DUF2388"/>
    <property type="match status" value="1"/>
</dbReference>
<organism evidence="1 2">
    <name type="scientific">Pseudomonas sessilinigenes</name>
    <dbReference type="NCBI Taxonomy" id="658629"/>
    <lineage>
        <taxon>Bacteria</taxon>
        <taxon>Pseudomonadati</taxon>
        <taxon>Pseudomonadota</taxon>
        <taxon>Gammaproteobacteria</taxon>
        <taxon>Pseudomonadales</taxon>
        <taxon>Pseudomonadaceae</taxon>
        <taxon>Pseudomonas</taxon>
    </lineage>
</organism>
<keyword evidence="2" id="KW-1185">Reference proteome</keyword>
<proteinExistence type="predicted"/>
<dbReference type="EMBL" id="CP077074">
    <property type="protein sequence ID" value="QXH43832.1"/>
    <property type="molecule type" value="Genomic_DNA"/>
</dbReference>
<dbReference type="NCBIfam" id="TIGR02448">
    <property type="entry name" value="conserverd hypothetical protein"/>
    <property type="match status" value="1"/>
</dbReference>
<evidence type="ECO:0000313" key="1">
    <source>
        <dbReference type="EMBL" id="QXH43832.1"/>
    </source>
</evidence>
<sequence>MFGLPCSSPVIAGDGGVKVSAFGAVVSSSLAVTLFPVTLTEDSQASTQNSAKKGDPKILAARNDAAAFVASDGVIRSASLEAAFEVLRTQSKTRTVSDIRLAQAVLVYGYR</sequence>
<accession>A0ABX8MXK8</accession>
<reference evidence="1" key="1">
    <citation type="submission" date="2021-06" db="EMBL/GenBank/DDBJ databases">
        <title>Updating the genus Pseudomonas: Description of 43 new species and partition of the Pseudomonas putida group.</title>
        <authorList>
            <person name="Girard L."/>
            <person name="Lood C."/>
            <person name="Vandamme P."/>
            <person name="Rokni-Zadeh H."/>
            <person name="van Noort V."/>
            <person name="Hofte M."/>
            <person name="Lavigne R."/>
            <person name="De Mot R."/>
        </authorList>
    </citation>
    <scope>NUCLEOTIDE SEQUENCE</scope>
    <source>
        <strain evidence="1">CMR12a</strain>
    </source>
</reference>
<evidence type="ECO:0000313" key="2">
    <source>
        <dbReference type="Proteomes" id="UP000693952"/>
    </source>
</evidence>
<dbReference type="InterPro" id="IPR012661">
    <property type="entry name" value="CHP02448"/>
</dbReference>
<gene>
    <name evidence="1" type="ORF">KSS89_23900</name>
</gene>
<dbReference type="Proteomes" id="UP000693952">
    <property type="component" value="Chromosome"/>
</dbReference>
<protein>
    <submittedName>
        <fullName evidence="1">DUF2388 domain-containing protein</fullName>
    </submittedName>
</protein>